<keyword evidence="2" id="KW-0732">Signal</keyword>
<dbReference type="GO" id="GO:0004553">
    <property type="term" value="F:hydrolase activity, hydrolyzing O-glycosyl compounds"/>
    <property type="evidence" value="ECO:0007669"/>
    <property type="project" value="InterPro"/>
</dbReference>
<keyword evidence="4" id="KW-1185">Reference proteome</keyword>
<keyword evidence="1" id="KW-0378">Hydrolase</keyword>
<dbReference type="EMBL" id="WEKT01000002">
    <property type="protein sequence ID" value="MZI91873.1"/>
    <property type="molecule type" value="Genomic_DNA"/>
</dbReference>
<dbReference type="SUPFAM" id="SSF51445">
    <property type="entry name" value="(Trans)glycosidases"/>
    <property type="match status" value="1"/>
</dbReference>
<dbReference type="InterPro" id="IPR036962">
    <property type="entry name" value="Glyco_hydro_3_N_sf"/>
</dbReference>
<accession>A0A7X4LH67</accession>
<feature type="chain" id="PRO_5031457126" evidence="2">
    <location>
        <begin position="23"/>
        <end position="221"/>
    </location>
</feature>
<feature type="signal peptide" evidence="2">
    <location>
        <begin position="1"/>
        <end position="22"/>
    </location>
</feature>
<name>A0A7X4LH67_9VIBR</name>
<dbReference type="RefSeq" id="WP_161153187.1">
    <property type="nucleotide sequence ID" value="NZ_WEKT01000002.1"/>
</dbReference>
<evidence type="ECO:0000256" key="1">
    <source>
        <dbReference type="ARBA" id="ARBA00022801"/>
    </source>
</evidence>
<organism evidence="3 4">
    <name type="scientific">Vibrio eleionomae</name>
    <dbReference type="NCBI Taxonomy" id="2653505"/>
    <lineage>
        <taxon>Bacteria</taxon>
        <taxon>Pseudomonadati</taxon>
        <taxon>Pseudomonadota</taxon>
        <taxon>Gammaproteobacteria</taxon>
        <taxon>Vibrionales</taxon>
        <taxon>Vibrionaceae</taxon>
        <taxon>Vibrio</taxon>
    </lineage>
</organism>
<dbReference type="Gene3D" id="3.20.20.300">
    <property type="entry name" value="Glycoside hydrolase, family 3, N-terminal domain"/>
    <property type="match status" value="1"/>
</dbReference>
<proteinExistence type="predicted"/>
<protein>
    <submittedName>
        <fullName evidence="3">Uncharacterized protein</fullName>
    </submittedName>
</protein>
<sequence>MDPIMLKILPFGLALLPVCVLAATSQPQLTYQDAKILTINHLQFKDLNRDGILNPYEDWRLSNSIRAKDLVARMTLAEKAGAMMHASAPAPHNVMGRGPTYDLDQLKTMIQNDHVNAMITRLDGDNPARFAQQNNKLQQFAEHTTLGIPVTISTDPRNAYHYSLHDDIDSAAAGKFSQWPEKESSGKAGGFSYAPIRLSYQQRPSRRIVIWHLHTTISCDP</sequence>
<gene>
    <name evidence="3" type="ORF">F9817_01460</name>
</gene>
<dbReference type="GO" id="GO:0005975">
    <property type="term" value="P:carbohydrate metabolic process"/>
    <property type="evidence" value="ECO:0007669"/>
    <property type="project" value="InterPro"/>
</dbReference>
<dbReference type="Proteomes" id="UP000462621">
    <property type="component" value="Unassembled WGS sequence"/>
</dbReference>
<dbReference type="InterPro" id="IPR017853">
    <property type="entry name" value="GH"/>
</dbReference>
<comment type="caution">
    <text evidence="3">The sequence shown here is derived from an EMBL/GenBank/DDBJ whole genome shotgun (WGS) entry which is preliminary data.</text>
</comment>
<evidence type="ECO:0000256" key="2">
    <source>
        <dbReference type="SAM" id="SignalP"/>
    </source>
</evidence>
<dbReference type="AlphaFoldDB" id="A0A7X4LH67"/>
<evidence type="ECO:0000313" key="4">
    <source>
        <dbReference type="Proteomes" id="UP000462621"/>
    </source>
</evidence>
<reference evidence="3 4" key="1">
    <citation type="submission" date="2019-10" db="EMBL/GenBank/DDBJ databases">
        <title>Vibrio sp. nov. isolated from a shrimp pond.</title>
        <authorList>
            <person name="Gomez-Gil B."/>
            <person name="Enciso-Ibarra J."/>
            <person name="Enciso-Ibarra K."/>
            <person name="Bolan-Mejia C."/>
        </authorList>
    </citation>
    <scope>NUCLEOTIDE SEQUENCE [LARGE SCALE GENOMIC DNA]</scope>
    <source>
        <strain evidence="3 4">CAIM 722</strain>
    </source>
</reference>
<evidence type="ECO:0000313" key="3">
    <source>
        <dbReference type="EMBL" id="MZI91873.1"/>
    </source>
</evidence>